<comment type="caution">
    <text evidence="2">The sequence shown here is derived from an EMBL/GenBank/DDBJ whole genome shotgun (WGS) entry which is preliminary data.</text>
</comment>
<protein>
    <submittedName>
        <fullName evidence="2">Uncharacterized protein</fullName>
    </submittedName>
</protein>
<dbReference type="Proteomes" id="UP001492380">
    <property type="component" value="Unassembled WGS sequence"/>
</dbReference>
<accession>A0ABR1YCN7</accession>
<feature type="compositionally biased region" description="Polar residues" evidence="1">
    <location>
        <begin position="106"/>
        <end position="125"/>
    </location>
</feature>
<evidence type="ECO:0000313" key="3">
    <source>
        <dbReference type="Proteomes" id="UP001492380"/>
    </source>
</evidence>
<evidence type="ECO:0000313" key="2">
    <source>
        <dbReference type="EMBL" id="KAK8225928.1"/>
    </source>
</evidence>
<name>A0ABR1YCN7_9PEZI</name>
<organism evidence="2 3">
    <name type="scientific">Phyllosticta capitalensis</name>
    <dbReference type="NCBI Taxonomy" id="121624"/>
    <lineage>
        <taxon>Eukaryota</taxon>
        <taxon>Fungi</taxon>
        <taxon>Dikarya</taxon>
        <taxon>Ascomycota</taxon>
        <taxon>Pezizomycotina</taxon>
        <taxon>Dothideomycetes</taxon>
        <taxon>Dothideomycetes incertae sedis</taxon>
        <taxon>Botryosphaeriales</taxon>
        <taxon>Phyllostictaceae</taxon>
        <taxon>Phyllosticta</taxon>
    </lineage>
</organism>
<proteinExistence type="predicted"/>
<gene>
    <name evidence="2" type="ORF">HDK90DRAFT_70477</name>
</gene>
<feature type="compositionally biased region" description="Polar residues" evidence="1">
    <location>
        <begin position="57"/>
        <end position="69"/>
    </location>
</feature>
<keyword evidence="3" id="KW-1185">Reference proteome</keyword>
<feature type="compositionally biased region" description="Basic and acidic residues" evidence="1">
    <location>
        <begin position="77"/>
        <end position="88"/>
    </location>
</feature>
<feature type="region of interest" description="Disordered" evidence="1">
    <location>
        <begin position="101"/>
        <end position="125"/>
    </location>
</feature>
<feature type="region of interest" description="Disordered" evidence="1">
    <location>
        <begin position="22"/>
        <end position="88"/>
    </location>
</feature>
<evidence type="ECO:0000256" key="1">
    <source>
        <dbReference type="SAM" id="MobiDB-lite"/>
    </source>
</evidence>
<dbReference type="EMBL" id="JBBWRZ010000011">
    <property type="protein sequence ID" value="KAK8225928.1"/>
    <property type="molecule type" value="Genomic_DNA"/>
</dbReference>
<sequence length="252" mass="27593">MARTRSALIKAGKLITGLYCAGLGGDEPEPVPLSSRTPTPRFSPVMENRDVDIRSRSPASITASETSNDSSEDPFSVEEKCANPETPYRHRETTVWTFGPDGYEALQNQDRNQRSGQEASPSTSCVEIRPKFELSTIFEEDETESSPVTFILPSKSDISEEQEPADSESGWETLSASSTLVGDESDISVVREYGPNPYSYEYPFAVHAGGPCRSISLCLPEGMNAGLELCLTVGSEKHGNKRRSHVPLLRLE</sequence>
<reference evidence="2 3" key="1">
    <citation type="submission" date="2024-04" db="EMBL/GenBank/DDBJ databases">
        <title>Phyllosticta paracitricarpa is synonymous to the EU quarantine fungus P. citricarpa based on phylogenomic analyses.</title>
        <authorList>
            <consortium name="Lawrence Berkeley National Laboratory"/>
            <person name="Van Ingen-Buijs V.A."/>
            <person name="Van Westerhoven A.C."/>
            <person name="Haridas S."/>
            <person name="Skiadas P."/>
            <person name="Martin F."/>
            <person name="Groenewald J.Z."/>
            <person name="Crous P.W."/>
            <person name="Seidl M.F."/>
        </authorList>
    </citation>
    <scope>NUCLEOTIDE SEQUENCE [LARGE SCALE GENOMIC DNA]</scope>
    <source>
        <strain evidence="2 3">CBS 123374</strain>
    </source>
</reference>